<evidence type="ECO:0000313" key="1">
    <source>
        <dbReference type="EMBL" id="QJA91291.1"/>
    </source>
</evidence>
<dbReference type="AlphaFoldDB" id="A0A6M3LDL4"/>
<reference evidence="1" key="1">
    <citation type="submission" date="2020-03" db="EMBL/GenBank/DDBJ databases">
        <title>The deep terrestrial virosphere.</title>
        <authorList>
            <person name="Holmfeldt K."/>
            <person name="Nilsson E."/>
            <person name="Simone D."/>
            <person name="Lopez-Fernandez M."/>
            <person name="Wu X."/>
            <person name="de Brujin I."/>
            <person name="Lundin D."/>
            <person name="Andersson A."/>
            <person name="Bertilsson S."/>
            <person name="Dopson M."/>
        </authorList>
    </citation>
    <scope>NUCLEOTIDE SEQUENCE</scope>
    <source>
        <strain evidence="1">MM415B03410</strain>
    </source>
</reference>
<proteinExistence type="predicted"/>
<gene>
    <name evidence="1" type="ORF">MM415B03410_0009</name>
</gene>
<dbReference type="EMBL" id="MT142976">
    <property type="protein sequence ID" value="QJA91291.1"/>
    <property type="molecule type" value="Genomic_DNA"/>
</dbReference>
<name>A0A6M3LDL4_9ZZZZ</name>
<protein>
    <submittedName>
        <fullName evidence="1">Uncharacterized protein</fullName>
    </submittedName>
</protein>
<sequence>MLTLITKIRYLLLRLALPKQQFYLQGDGFHSVFRPIIKPILSRTIEEFDGESNEDNNE</sequence>
<accession>A0A6M3LDL4</accession>
<organism evidence="1">
    <name type="scientific">viral metagenome</name>
    <dbReference type="NCBI Taxonomy" id="1070528"/>
    <lineage>
        <taxon>unclassified sequences</taxon>
        <taxon>metagenomes</taxon>
        <taxon>organismal metagenomes</taxon>
    </lineage>
</organism>